<evidence type="ECO:0000256" key="27">
    <source>
        <dbReference type="ARBA" id="ARBA00022949"/>
    </source>
</evidence>
<keyword evidence="16" id="KW-0723">Serine/threonine-protein kinase</keyword>
<dbReference type="SMART" id="SM00220">
    <property type="entry name" value="S_TKc"/>
    <property type="match status" value="1"/>
</dbReference>
<evidence type="ECO:0000256" key="35">
    <source>
        <dbReference type="ARBA" id="ARBA00060742"/>
    </source>
</evidence>
<evidence type="ECO:0000256" key="36">
    <source>
        <dbReference type="ARBA" id="ARBA00072244"/>
    </source>
</evidence>
<keyword evidence="24 39" id="KW-0067">ATP-binding</keyword>
<keyword evidence="27" id="KW-0965">Cell junction</keyword>
<dbReference type="PROSITE" id="PS50011">
    <property type="entry name" value="PROTEIN_KINASE_DOM"/>
    <property type="match status" value="1"/>
</dbReference>
<dbReference type="InterPro" id="IPR001245">
    <property type="entry name" value="Ser-Thr/Tyr_kinase_cat_dom"/>
</dbReference>
<evidence type="ECO:0000313" key="46">
    <source>
        <dbReference type="RefSeq" id="XP_025835457.1"/>
    </source>
</evidence>
<comment type="subcellular location">
    <subcellularLocation>
        <location evidence="8">Cell junction</location>
        <location evidence="8">Adherens junction</location>
    </subcellularLocation>
    <subcellularLocation>
        <location evidence="6">Cell membrane</location>
    </subcellularLocation>
    <subcellularLocation>
        <location evidence="7">Cytoplasm</location>
        <location evidence="7">Cytosol</location>
    </subcellularLocation>
    <subcellularLocation>
        <location evidence="5">Cytoplasmic vesicle membrane</location>
        <topology evidence="5">Peripheral membrane protein</topology>
        <orientation evidence="5">Cytoplasmic side</orientation>
    </subcellularLocation>
    <subcellularLocation>
        <location evidence="3">Cytoplasmic vesicle</location>
        <location evidence="3">Clathrin-coated vesicle</location>
    </subcellularLocation>
    <subcellularLocation>
        <location evidence="4">Endosome</location>
    </subcellularLocation>
    <subcellularLocation>
        <location evidence="9">Membrane</location>
        <location evidence="9">Clathrin-coated pit</location>
    </subcellularLocation>
    <subcellularLocation>
        <location evidence="2">Nucleus</location>
    </subcellularLocation>
</comment>
<sequence>MVLFCKSDQNCKKCHVALGRSRTMSEEGIEWLQDILRDVQLSQFLASIRDDLQITRLEHFDYVLSEDLEKVGISKPGARRLLDAVKKRRAQLWKRNLLTKLIPVSNKQTTNKKAEEDNLSLSLTCLIQEKDVTLSIKLGDGSFGVVRRGEWTSPTGRTLPVAVKVLKADALAQPGIFDDFIKEVQAMHSLKHHNLIKLYGVVLSQPMMMVTELAPLGSLLDCLRKECQHTPVTLLSEYATQVATGMAYLESKRFLHRDLACRNVLLAAKDKVKIGDFGLMRALPQQEDCYVMTEHKKVPFPWCAPESLRSRQFSHASDTWMFGVTVWEMFTFGEEPWMGLTGSEILRKIARDGERLHHPDACPIDIYGMLLQCWAKNPQERPTFAAIKDFFRKATPPVMKALMRQDEPDKLKIHIGDQIAIIDGRPELYWWKGQNQRTFDIGTFPRCIVDPMRPTAPEDISKPLKNSFIHTGHGSAFGESWGSPAYIDAMYLKNPMEPPDVMGIQSESQPTPQLSDRRKSNNSRSYLLVHQNKFHKYVVFVFSALSNYSRKSAGKQFDYRKLAEDKSKNKPSRPPQPKNHHQSETKESILIDISPNESTLLRQSSQAPVLSSTNVSILDEPIDVPQQDVWADNSIPTDNHIPYQEEHTYSNSYNLNSDTHVSGKDDPFDTSKAYLPNRYYSHVAQLEESVFPNIQPTPYKNDIKSINNGFSPSSTKLNAYAECVKINDSTLPGITHNSTPDPSDLNKLDSKFIEELETLKISKDDNSENIPTLDPPPPSIRAKNFAALKLNTNLDAQEKPGAFGLNTVQNDITSNCDTVSVFNQIWYDSAIKGTGTSDSSLNSHSMLSEKNTNVHRNANTGPYFQTPLEFGEFKTNRPLNVNSGTSYYNLGQVYESKYHNNSLGYQSNAVQNGNSTAINYSVTSENNEVFYDIAGRTCSNYGHPESVYNSSGSTCNSQNAVYGSQRLYSEVAESVYSEIPENYYSVVPDGSLLPHRPAPPSPLVIVGQPQSMQQIQRKIQQGQLSADAERLMTPEFRNNKIGRIREEVPDTTKEECLNALQNCGWDASAAIRFIKVDKLLKLGLANKDKCEAALQKSNWNVEIAASNILD</sequence>
<evidence type="ECO:0000256" key="32">
    <source>
        <dbReference type="ARBA" id="ARBA00023329"/>
    </source>
</evidence>
<evidence type="ECO:0000256" key="29">
    <source>
        <dbReference type="ARBA" id="ARBA00023137"/>
    </source>
</evidence>
<dbReference type="InterPro" id="IPR036028">
    <property type="entry name" value="SH3-like_dom_sf"/>
</dbReference>
<evidence type="ECO:0000256" key="38">
    <source>
        <dbReference type="PROSITE-ProRule" id="PRU00192"/>
    </source>
</evidence>
<dbReference type="EC" id="2.7.10.2" evidence="10"/>
<feature type="domain" description="Protein kinase" evidence="42">
    <location>
        <begin position="132"/>
        <end position="391"/>
    </location>
</feature>
<dbReference type="CDD" id="cd05040">
    <property type="entry name" value="PTKc_Ack_like"/>
    <property type="match status" value="1"/>
</dbReference>
<dbReference type="FunFam" id="1.10.510.10:FF:000080">
    <property type="entry name" value="Putative activated CDC42 kinase 1"/>
    <property type="match status" value="1"/>
</dbReference>
<keyword evidence="14" id="KW-0488">Methylation</keyword>
<name>A0A7F5RHI7_AGRPL</name>
<dbReference type="InterPro" id="IPR050198">
    <property type="entry name" value="Non-receptor_tyrosine_kinases"/>
</dbReference>
<dbReference type="AlphaFoldDB" id="A0A7F5RHI7"/>
<comment type="catalytic activity">
    <reaction evidence="34">
        <text>L-seryl-[protein] + ATP = O-phospho-L-seryl-[protein] + ADP + H(+)</text>
        <dbReference type="Rhea" id="RHEA:17989"/>
        <dbReference type="Rhea" id="RHEA-COMP:9863"/>
        <dbReference type="Rhea" id="RHEA-COMP:11604"/>
        <dbReference type="ChEBI" id="CHEBI:15378"/>
        <dbReference type="ChEBI" id="CHEBI:29999"/>
        <dbReference type="ChEBI" id="CHEBI:30616"/>
        <dbReference type="ChEBI" id="CHEBI:83421"/>
        <dbReference type="ChEBI" id="CHEBI:456216"/>
        <dbReference type="EC" id="2.7.11.1"/>
    </reaction>
</comment>
<organism evidence="44 46">
    <name type="scientific">Agrilus planipennis</name>
    <name type="common">Emerald ash borer</name>
    <name type="synonym">Agrilus marcopoli</name>
    <dbReference type="NCBI Taxonomy" id="224129"/>
    <lineage>
        <taxon>Eukaryota</taxon>
        <taxon>Metazoa</taxon>
        <taxon>Ecdysozoa</taxon>
        <taxon>Arthropoda</taxon>
        <taxon>Hexapoda</taxon>
        <taxon>Insecta</taxon>
        <taxon>Pterygota</taxon>
        <taxon>Neoptera</taxon>
        <taxon>Endopterygota</taxon>
        <taxon>Coleoptera</taxon>
        <taxon>Polyphaga</taxon>
        <taxon>Elateriformia</taxon>
        <taxon>Buprestoidea</taxon>
        <taxon>Buprestidae</taxon>
        <taxon>Agrilinae</taxon>
        <taxon>Agrilus</taxon>
    </lineage>
</organism>
<evidence type="ECO:0000256" key="28">
    <source>
        <dbReference type="ARBA" id="ARBA00023136"/>
    </source>
</evidence>
<dbReference type="FunFam" id="3.30.200.20:FF:000107">
    <property type="entry name" value="Putative activated CDC42 kinase 1"/>
    <property type="match status" value="1"/>
</dbReference>
<dbReference type="RefSeq" id="XP_025835457.1">
    <property type="nucleotide sequence ID" value="XM_025979672.1"/>
</dbReference>
<keyword evidence="30" id="KW-0168">Coated pit</keyword>
<dbReference type="GO" id="GO:0005886">
    <property type="term" value="C:plasma membrane"/>
    <property type="evidence" value="ECO:0007669"/>
    <property type="project" value="UniProtKB-SubCell"/>
</dbReference>
<keyword evidence="12 38" id="KW-0728">SH3 domain</keyword>
<dbReference type="InterPro" id="IPR015116">
    <property type="entry name" value="Cdc42-bd-like"/>
</dbReference>
<keyword evidence="26" id="KW-0832">Ubl conjugation</keyword>
<keyword evidence="22" id="KW-0967">Endosome</keyword>
<keyword evidence="25" id="KW-0460">Magnesium</keyword>
<keyword evidence="21 39" id="KW-0547">Nucleotide-binding</keyword>
<dbReference type="GO" id="GO:0005768">
    <property type="term" value="C:endosome"/>
    <property type="evidence" value="ECO:0007669"/>
    <property type="project" value="UniProtKB-SubCell"/>
</dbReference>
<evidence type="ECO:0000256" key="7">
    <source>
        <dbReference type="ARBA" id="ARBA00004514"/>
    </source>
</evidence>
<dbReference type="SUPFAM" id="SSF50044">
    <property type="entry name" value="SH3-domain"/>
    <property type="match status" value="1"/>
</dbReference>
<dbReference type="GO" id="GO:0030659">
    <property type="term" value="C:cytoplasmic vesicle membrane"/>
    <property type="evidence" value="ECO:0007669"/>
    <property type="project" value="UniProtKB-SubCell"/>
</dbReference>
<dbReference type="InterPro" id="IPR008266">
    <property type="entry name" value="Tyr_kinase_AS"/>
</dbReference>
<proteinExistence type="inferred from homology"/>
<dbReference type="InterPro" id="IPR020635">
    <property type="entry name" value="Tyr_kinase_cat_dom"/>
</dbReference>
<dbReference type="InterPro" id="IPR000719">
    <property type="entry name" value="Prot_kinase_dom"/>
</dbReference>
<evidence type="ECO:0000256" key="39">
    <source>
        <dbReference type="PROSITE-ProRule" id="PRU10141"/>
    </source>
</evidence>
<evidence type="ECO:0000256" key="15">
    <source>
        <dbReference type="ARBA" id="ARBA00022490"/>
    </source>
</evidence>
<keyword evidence="20" id="KW-0479">Metal-binding</keyword>
<evidence type="ECO:0000256" key="19">
    <source>
        <dbReference type="ARBA" id="ARBA00022679"/>
    </source>
</evidence>
<feature type="domain" description="SH3" evidence="41">
    <location>
        <begin position="394"/>
        <end position="454"/>
    </location>
</feature>
<dbReference type="GO" id="GO:0005905">
    <property type="term" value="C:clathrin-coated pit"/>
    <property type="evidence" value="ECO:0007669"/>
    <property type="project" value="UniProtKB-SubCell"/>
</dbReference>
<keyword evidence="32" id="KW-0968">Cytoplasmic vesicle</keyword>
<dbReference type="GO" id="GO:0046872">
    <property type="term" value="F:metal ion binding"/>
    <property type="evidence" value="ECO:0007669"/>
    <property type="project" value="UniProtKB-KW"/>
</dbReference>
<evidence type="ECO:0000256" key="23">
    <source>
        <dbReference type="ARBA" id="ARBA00022777"/>
    </source>
</evidence>
<dbReference type="InterPro" id="IPR017441">
    <property type="entry name" value="Protein_kinase_ATP_BS"/>
</dbReference>
<evidence type="ECO:0000256" key="33">
    <source>
        <dbReference type="ARBA" id="ARBA00047899"/>
    </source>
</evidence>
<evidence type="ECO:0000256" key="16">
    <source>
        <dbReference type="ARBA" id="ARBA00022527"/>
    </source>
</evidence>
<evidence type="ECO:0000256" key="12">
    <source>
        <dbReference type="ARBA" id="ARBA00022443"/>
    </source>
</evidence>
<keyword evidence="44" id="KW-1185">Reference proteome</keyword>
<dbReference type="InterPro" id="IPR037085">
    <property type="entry name" value="Cdc42-bd-like_dom_sf"/>
</dbReference>
<evidence type="ECO:0000256" key="40">
    <source>
        <dbReference type="SAM" id="MobiDB-lite"/>
    </source>
</evidence>
<dbReference type="GO" id="GO:0004715">
    <property type="term" value="F:non-membrane spanning protein tyrosine kinase activity"/>
    <property type="evidence" value="ECO:0007669"/>
    <property type="project" value="UniProtKB-EC"/>
</dbReference>
<dbReference type="FunFam" id="4.10.680.10:FF:000001">
    <property type="entry name" value="activated CDC42 kinase 1 isoform X1"/>
    <property type="match status" value="1"/>
</dbReference>
<evidence type="ECO:0000313" key="44">
    <source>
        <dbReference type="Proteomes" id="UP000192223"/>
    </source>
</evidence>
<feature type="region of interest" description="Disordered" evidence="40">
    <location>
        <begin position="498"/>
        <end position="521"/>
    </location>
</feature>
<dbReference type="GO" id="GO:0005829">
    <property type="term" value="C:cytosol"/>
    <property type="evidence" value="ECO:0007669"/>
    <property type="project" value="UniProtKB-SubCell"/>
</dbReference>
<keyword evidence="23" id="KW-0418">Kinase</keyword>
<dbReference type="PROSITE" id="PS00109">
    <property type="entry name" value="PROTEIN_KINASE_TYR"/>
    <property type="match status" value="1"/>
</dbReference>
<evidence type="ECO:0000256" key="30">
    <source>
        <dbReference type="ARBA" id="ARBA00023176"/>
    </source>
</evidence>
<evidence type="ECO:0000256" key="21">
    <source>
        <dbReference type="ARBA" id="ARBA00022741"/>
    </source>
</evidence>
<evidence type="ECO:0000256" key="20">
    <source>
        <dbReference type="ARBA" id="ARBA00022723"/>
    </source>
</evidence>
<dbReference type="OrthoDB" id="635774at2759"/>
<dbReference type="Pfam" id="PF22931">
    <property type="entry name" value="SAM_TNK"/>
    <property type="match status" value="1"/>
</dbReference>
<evidence type="ECO:0000256" key="13">
    <source>
        <dbReference type="ARBA" id="ARBA00022475"/>
    </source>
</evidence>
<feature type="region of interest" description="Disordered" evidence="40">
    <location>
        <begin position="559"/>
        <end position="588"/>
    </location>
</feature>
<gene>
    <name evidence="45 46" type="primary">LOC108742983</name>
</gene>
<dbReference type="PROSITE" id="PS50030">
    <property type="entry name" value="UBA"/>
    <property type="match status" value="1"/>
</dbReference>
<feature type="compositionally biased region" description="Polar residues" evidence="40">
    <location>
        <begin position="505"/>
        <end position="514"/>
    </location>
</feature>
<dbReference type="GO" id="GO:0002009">
    <property type="term" value="P:morphogenesis of an epithelium"/>
    <property type="evidence" value="ECO:0007669"/>
    <property type="project" value="UniProtKB-ARBA"/>
</dbReference>
<evidence type="ECO:0000256" key="9">
    <source>
        <dbReference type="ARBA" id="ARBA00004600"/>
    </source>
</evidence>
<dbReference type="InterPro" id="IPR001452">
    <property type="entry name" value="SH3_domain"/>
</dbReference>
<comment type="similarity">
    <text evidence="35">Belongs to the protein kinase superfamily. Tyr protein kinase family.</text>
</comment>
<dbReference type="Pfam" id="PF07714">
    <property type="entry name" value="PK_Tyr_Ser-Thr"/>
    <property type="match status" value="1"/>
</dbReference>
<feature type="compositionally biased region" description="Basic and acidic residues" evidence="40">
    <location>
        <begin position="559"/>
        <end position="568"/>
    </location>
</feature>
<dbReference type="Gene3D" id="3.30.200.20">
    <property type="entry name" value="Phosphorylase Kinase, domain 1"/>
    <property type="match status" value="1"/>
</dbReference>
<dbReference type="EC" id="2.7.11.1" evidence="11"/>
<dbReference type="GO" id="GO:0005634">
    <property type="term" value="C:nucleus"/>
    <property type="evidence" value="ECO:0007669"/>
    <property type="project" value="UniProtKB-SubCell"/>
</dbReference>
<evidence type="ECO:0000256" key="25">
    <source>
        <dbReference type="ARBA" id="ARBA00022842"/>
    </source>
</evidence>
<dbReference type="GeneID" id="108742983"/>
<dbReference type="RefSeq" id="XP_025835456.1">
    <property type="nucleotide sequence ID" value="XM_025979671.1"/>
</dbReference>
<keyword evidence="18" id="KW-0254">Endocytosis</keyword>
<protein>
    <recommendedName>
        <fullName evidence="36">Activated CDC42 kinase 1</fullName>
        <ecNumber evidence="10">2.7.10.2</ecNumber>
        <ecNumber evidence="11">2.7.11.1</ecNumber>
    </recommendedName>
    <alternativeName>
        <fullName evidence="37">Tyrosine kinase non-receptor protein 2</fullName>
    </alternativeName>
</protein>
<dbReference type="PROSITE" id="PS50002">
    <property type="entry name" value="SH3"/>
    <property type="match status" value="1"/>
</dbReference>
<evidence type="ECO:0000259" key="41">
    <source>
        <dbReference type="PROSITE" id="PS50002"/>
    </source>
</evidence>
<evidence type="ECO:0000256" key="24">
    <source>
        <dbReference type="ARBA" id="ARBA00022840"/>
    </source>
</evidence>
<keyword evidence="29" id="KW-0829">Tyrosine-protein kinase</keyword>
<dbReference type="InterPro" id="IPR049587">
    <property type="entry name" value="TNK-like_SAM"/>
</dbReference>
<evidence type="ECO:0000313" key="45">
    <source>
        <dbReference type="RefSeq" id="XP_025835456.1"/>
    </source>
</evidence>
<keyword evidence="15" id="KW-0963">Cytoplasm</keyword>
<dbReference type="InterPro" id="IPR055175">
    <property type="entry name" value="ACK/TNK-like_SAM"/>
</dbReference>
<dbReference type="GO" id="GO:0006897">
    <property type="term" value="P:endocytosis"/>
    <property type="evidence" value="ECO:0007669"/>
    <property type="project" value="UniProtKB-KW"/>
</dbReference>
<dbReference type="CDD" id="cd09539">
    <property type="entry name" value="SAM_TNK-like"/>
    <property type="match status" value="1"/>
</dbReference>
<evidence type="ECO:0000256" key="37">
    <source>
        <dbReference type="ARBA" id="ARBA00077194"/>
    </source>
</evidence>
<keyword evidence="13" id="KW-1003">Cell membrane</keyword>
<feature type="binding site" evidence="39">
    <location>
        <position position="164"/>
    </location>
    <ligand>
        <name>ATP</name>
        <dbReference type="ChEBI" id="CHEBI:30616"/>
    </ligand>
</feature>
<evidence type="ECO:0000256" key="3">
    <source>
        <dbReference type="ARBA" id="ARBA00004132"/>
    </source>
</evidence>
<evidence type="ECO:0000256" key="11">
    <source>
        <dbReference type="ARBA" id="ARBA00012513"/>
    </source>
</evidence>
<evidence type="ECO:0000256" key="5">
    <source>
        <dbReference type="ARBA" id="ARBA00004180"/>
    </source>
</evidence>
<evidence type="ECO:0000256" key="14">
    <source>
        <dbReference type="ARBA" id="ARBA00022481"/>
    </source>
</evidence>
<reference evidence="45 46" key="1">
    <citation type="submission" date="2025-04" db="UniProtKB">
        <authorList>
            <consortium name="RefSeq"/>
        </authorList>
    </citation>
    <scope>IDENTIFICATION</scope>
    <source>
        <tissue evidence="45 46">Entire body</tissue>
    </source>
</reference>
<dbReference type="PROSITE" id="PS00107">
    <property type="entry name" value="PROTEIN_KINASE_ATP"/>
    <property type="match status" value="1"/>
</dbReference>
<evidence type="ECO:0000256" key="1">
    <source>
        <dbReference type="ARBA" id="ARBA00001946"/>
    </source>
</evidence>
<evidence type="ECO:0000256" key="22">
    <source>
        <dbReference type="ARBA" id="ARBA00022753"/>
    </source>
</evidence>
<dbReference type="SMART" id="SM00219">
    <property type="entry name" value="TyrKc"/>
    <property type="match status" value="1"/>
</dbReference>
<keyword evidence="17" id="KW-0597">Phosphoprotein</keyword>
<dbReference type="InterPro" id="IPR011009">
    <property type="entry name" value="Kinase-like_dom_sf"/>
</dbReference>
<dbReference type="InterPro" id="IPR015940">
    <property type="entry name" value="UBA"/>
</dbReference>
<evidence type="ECO:0000256" key="18">
    <source>
        <dbReference type="ARBA" id="ARBA00022583"/>
    </source>
</evidence>
<evidence type="ECO:0000259" key="43">
    <source>
        <dbReference type="PROSITE" id="PS50030"/>
    </source>
</evidence>
<dbReference type="GO" id="GO:0030136">
    <property type="term" value="C:clathrin-coated vesicle"/>
    <property type="evidence" value="ECO:0007669"/>
    <property type="project" value="UniProtKB-SubCell"/>
</dbReference>
<dbReference type="CTD" id="107482"/>
<evidence type="ECO:0000256" key="8">
    <source>
        <dbReference type="ARBA" id="ARBA00004536"/>
    </source>
</evidence>
<evidence type="ECO:0000256" key="31">
    <source>
        <dbReference type="ARBA" id="ARBA00023242"/>
    </source>
</evidence>
<evidence type="ECO:0000256" key="2">
    <source>
        <dbReference type="ARBA" id="ARBA00004123"/>
    </source>
</evidence>
<dbReference type="GO" id="GO:0005912">
    <property type="term" value="C:adherens junction"/>
    <property type="evidence" value="ECO:0007669"/>
    <property type="project" value="UniProtKB-SubCell"/>
</dbReference>
<comment type="cofactor">
    <cofactor evidence="1">
        <name>Mg(2+)</name>
        <dbReference type="ChEBI" id="CHEBI:18420"/>
    </cofactor>
</comment>
<evidence type="ECO:0000256" key="34">
    <source>
        <dbReference type="ARBA" id="ARBA00048679"/>
    </source>
</evidence>
<evidence type="ECO:0000256" key="4">
    <source>
        <dbReference type="ARBA" id="ARBA00004177"/>
    </source>
</evidence>
<keyword evidence="28" id="KW-0472">Membrane</keyword>
<feature type="domain" description="UBA" evidence="43">
    <location>
        <begin position="1064"/>
        <end position="1110"/>
    </location>
</feature>
<dbReference type="PRINTS" id="PR00109">
    <property type="entry name" value="TYRKINASE"/>
</dbReference>
<dbReference type="Proteomes" id="UP000192223">
    <property type="component" value="Unplaced"/>
</dbReference>
<dbReference type="KEGG" id="apln:108742983"/>
<evidence type="ECO:0000256" key="26">
    <source>
        <dbReference type="ARBA" id="ARBA00022843"/>
    </source>
</evidence>
<evidence type="ECO:0000256" key="17">
    <source>
        <dbReference type="ARBA" id="ARBA00022553"/>
    </source>
</evidence>
<evidence type="ECO:0000256" key="10">
    <source>
        <dbReference type="ARBA" id="ARBA00011903"/>
    </source>
</evidence>
<dbReference type="Gene3D" id="1.10.510.10">
    <property type="entry name" value="Transferase(Phosphotransferase) domain 1"/>
    <property type="match status" value="1"/>
</dbReference>
<keyword evidence="19" id="KW-0808">Transferase</keyword>
<dbReference type="GO" id="GO:0004674">
    <property type="term" value="F:protein serine/threonine kinase activity"/>
    <property type="evidence" value="ECO:0007669"/>
    <property type="project" value="UniProtKB-KW"/>
</dbReference>
<comment type="catalytic activity">
    <reaction evidence="33">
        <text>L-threonyl-[protein] + ATP = O-phospho-L-threonyl-[protein] + ADP + H(+)</text>
        <dbReference type="Rhea" id="RHEA:46608"/>
        <dbReference type="Rhea" id="RHEA-COMP:11060"/>
        <dbReference type="Rhea" id="RHEA-COMP:11605"/>
        <dbReference type="ChEBI" id="CHEBI:15378"/>
        <dbReference type="ChEBI" id="CHEBI:30013"/>
        <dbReference type="ChEBI" id="CHEBI:30616"/>
        <dbReference type="ChEBI" id="CHEBI:61977"/>
        <dbReference type="ChEBI" id="CHEBI:456216"/>
        <dbReference type="EC" id="2.7.11.1"/>
    </reaction>
</comment>
<dbReference type="SUPFAM" id="SSF56112">
    <property type="entry name" value="Protein kinase-like (PK-like)"/>
    <property type="match status" value="1"/>
</dbReference>
<accession>A0A7F5RHI7</accession>
<evidence type="ECO:0000259" key="42">
    <source>
        <dbReference type="PROSITE" id="PS50011"/>
    </source>
</evidence>
<dbReference type="PANTHER" id="PTHR24418">
    <property type="entry name" value="TYROSINE-PROTEIN KINASE"/>
    <property type="match status" value="1"/>
</dbReference>
<keyword evidence="31" id="KW-0539">Nucleus</keyword>
<evidence type="ECO:0000256" key="6">
    <source>
        <dbReference type="ARBA" id="ARBA00004236"/>
    </source>
</evidence>
<dbReference type="Pfam" id="PF09027">
    <property type="entry name" value="GTPase_binding"/>
    <property type="match status" value="1"/>
</dbReference>
<dbReference type="Gene3D" id="4.10.680.10">
    <property type="entry name" value="Cdc42-like binding domain"/>
    <property type="match status" value="1"/>
</dbReference>
<dbReference type="GO" id="GO:0005524">
    <property type="term" value="F:ATP binding"/>
    <property type="evidence" value="ECO:0007669"/>
    <property type="project" value="UniProtKB-UniRule"/>
</dbReference>